<reference evidence="8 9" key="1">
    <citation type="submission" date="2024-10" db="EMBL/GenBank/DDBJ databases">
        <title>The Natural Products Discovery Center: Release of the First 8490 Sequenced Strains for Exploring Actinobacteria Biosynthetic Diversity.</title>
        <authorList>
            <person name="Kalkreuter E."/>
            <person name="Kautsar S.A."/>
            <person name="Yang D."/>
            <person name="Bader C.D."/>
            <person name="Teijaro C.N."/>
            <person name="Fluegel L."/>
            <person name="Davis C.M."/>
            <person name="Simpson J.R."/>
            <person name="Lauterbach L."/>
            <person name="Steele A.D."/>
            <person name="Gui C."/>
            <person name="Meng S."/>
            <person name="Li G."/>
            <person name="Viehrig K."/>
            <person name="Ye F."/>
            <person name="Su P."/>
            <person name="Kiefer A.F."/>
            <person name="Nichols A."/>
            <person name="Cepeda A.J."/>
            <person name="Yan W."/>
            <person name="Fan B."/>
            <person name="Jiang Y."/>
            <person name="Adhikari A."/>
            <person name="Zheng C.-J."/>
            <person name="Schuster L."/>
            <person name="Cowan T.M."/>
            <person name="Smanski M.J."/>
            <person name="Chevrette M.G."/>
            <person name="De Carvalho L.P.S."/>
            <person name="Shen B."/>
        </authorList>
    </citation>
    <scope>NUCLEOTIDE SEQUENCE [LARGE SCALE GENOMIC DNA]</scope>
    <source>
        <strain evidence="8 9">NPDC020327</strain>
    </source>
</reference>
<dbReference type="PANTHER" id="PTHR43867">
    <property type="entry name" value="CELLULOSE SYNTHASE CATALYTIC SUBUNIT A [UDP-FORMING]"/>
    <property type="match status" value="1"/>
</dbReference>
<dbReference type="InterPro" id="IPR029044">
    <property type="entry name" value="Nucleotide-diphossugar_trans"/>
</dbReference>
<evidence type="ECO:0000256" key="4">
    <source>
        <dbReference type="ARBA" id="ARBA00022692"/>
    </source>
</evidence>
<sequence>MLRTTLEVSIALSFFLGVLFLCYVLVLIRNFRGVRPEAPGDPSEFSWHFVVPCRDEEAVIDGTLEYLTRHFPRAHVWVVDDHSTDNTASIISSWAGSSGQVHLVARRLPDARTGKGDALNYAYSRIREWMGPHADLSRAILCIVDADGRPAPNMLEVCAGPGLFGDPQIGAVQAEVRMFNRDVREPFPGEGPVANAFARMLARMQDLEFRGPISAMQVTRRLTGTVNVGGNGQLNRFSALEVLAASTGKPWGNALLEDFELGLRMLLSGWKTAYTVDTWVDQEALWKLRPLLTQRTRWAQGSMQCVRYLPLVWRSPHFKTAGFVEVLYFMCQPWLQVLGSLVYAVPISVFAYHAAVYPEFMTDFLQNGGAFLIVLYGIVGIGEFAIWGPVYRKRSEPQTTRRAALGYGLSLALYTLTTYVVAWRAFARLISGKGSWAKTKRNASAPQTANALESA</sequence>
<evidence type="ECO:0000256" key="3">
    <source>
        <dbReference type="ARBA" id="ARBA00022679"/>
    </source>
</evidence>
<evidence type="ECO:0000313" key="9">
    <source>
        <dbReference type="Proteomes" id="UP001611548"/>
    </source>
</evidence>
<dbReference type="InterPro" id="IPR050321">
    <property type="entry name" value="Glycosyltr_2/OpgH_subfam"/>
</dbReference>
<dbReference type="Gene3D" id="3.90.550.10">
    <property type="entry name" value="Spore Coat Polysaccharide Biosynthesis Protein SpsA, Chain A"/>
    <property type="match status" value="1"/>
</dbReference>
<organism evidence="8 9">
    <name type="scientific">Streptomyces pathocidini</name>
    <dbReference type="NCBI Taxonomy" id="1650571"/>
    <lineage>
        <taxon>Bacteria</taxon>
        <taxon>Bacillati</taxon>
        <taxon>Actinomycetota</taxon>
        <taxon>Actinomycetes</taxon>
        <taxon>Kitasatosporales</taxon>
        <taxon>Streptomycetaceae</taxon>
        <taxon>Streptomyces</taxon>
    </lineage>
</organism>
<dbReference type="Pfam" id="PF13641">
    <property type="entry name" value="Glyco_tranf_2_3"/>
    <property type="match status" value="1"/>
</dbReference>
<keyword evidence="2 8" id="KW-0328">Glycosyltransferase</keyword>
<keyword evidence="5 7" id="KW-1133">Transmembrane helix</keyword>
<evidence type="ECO:0000313" key="8">
    <source>
        <dbReference type="EMBL" id="MFI1963485.1"/>
    </source>
</evidence>
<protein>
    <submittedName>
        <fullName evidence="8">Glycosyltransferase</fullName>
        <ecNumber evidence="8">2.4.-.-</ecNumber>
    </submittedName>
</protein>
<keyword evidence="4 7" id="KW-0812">Transmembrane</keyword>
<dbReference type="RefSeq" id="WP_055472581.1">
    <property type="nucleotide sequence ID" value="NZ_JBIRWE010000001.1"/>
</dbReference>
<gene>
    <name evidence="8" type="ORF">ACH429_04990</name>
</gene>
<feature type="transmembrane region" description="Helical" evidence="7">
    <location>
        <begin position="369"/>
        <end position="391"/>
    </location>
</feature>
<evidence type="ECO:0000256" key="7">
    <source>
        <dbReference type="SAM" id="Phobius"/>
    </source>
</evidence>
<feature type="transmembrane region" description="Helical" evidence="7">
    <location>
        <begin position="337"/>
        <end position="357"/>
    </location>
</feature>
<proteinExistence type="predicted"/>
<comment type="subcellular location">
    <subcellularLocation>
        <location evidence="1">Membrane</location>
        <topology evidence="1">Multi-pass membrane protein</topology>
    </subcellularLocation>
</comment>
<feature type="transmembrane region" description="Helical" evidence="7">
    <location>
        <begin position="403"/>
        <end position="426"/>
    </location>
</feature>
<dbReference type="PANTHER" id="PTHR43867:SF2">
    <property type="entry name" value="CELLULOSE SYNTHASE CATALYTIC SUBUNIT A [UDP-FORMING]"/>
    <property type="match status" value="1"/>
</dbReference>
<accession>A0ABW7ULE2</accession>
<dbReference type="Proteomes" id="UP001611548">
    <property type="component" value="Unassembled WGS sequence"/>
</dbReference>
<dbReference type="EC" id="2.4.-.-" evidence="8"/>
<keyword evidence="9" id="KW-1185">Reference proteome</keyword>
<name>A0ABW7ULE2_9ACTN</name>
<dbReference type="SUPFAM" id="SSF53448">
    <property type="entry name" value="Nucleotide-diphospho-sugar transferases"/>
    <property type="match status" value="1"/>
</dbReference>
<keyword evidence="3 8" id="KW-0808">Transferase</keyword>
<evidence type="ECO:0000256" key="5">
    <source>
        <dbReference type="ARBA" id="ARBA00022989"/>
    </source>
</evidence>
<dbReference type="GO" id="GO:0016757">
    <property type="term" value="F:glycosyltransferase activity"/>
    <property type="evidence" value="ECO:0007669"/>
    <property type="project" value="UniProtKB-KW"/>
</dbReference>
<dbReference type="EMBL" id="JBIRWE010000001">
    <property type="protein sequence ID" value="MFI1963485.1"/>
    <property type="molecule type" value="Genomic_DNA"/>
</dbReference>
<keyword evidence="6 7" id="KW-0472">Membrane</keyword>
<evidence type="ECO:0000256" key="2">
    <source>
        <dbReference type="ARBA" id="ARBA00022676"/>
    </source>
</evidence>
<evidence type="ECO:0000256" key="1">
    <source>
        <dbReference type="ARBA" id="ARBA00004141"/>
    </source>
</evidence>
<comment type="caution">
    <text evidence="8">The sequence shown here is derived from an EMBL/GenBank/DDBJ whole genome shotgun (WGS) entry which is preliminary data.</text>
</comment>
<evidence type="ECO:0000256" key="6">
    <source>
        <dbReference type="ARBA" id="ARBA00023136"/>
    </source>
</evidence>
<feature type="transmembrane region" description="Helical" evidence="7">
    <location>
        <begin position="6"/>
        <end position="28"/>
    </location>
</feature>